<evidence type="ECO:0000259" key="8">
    <source>
        <dbReference type="PROSITE" id="PS50850"/>
    </source>
</evidence>
<accession>A0A3T1D823</accession>
<dbReference type="InterPro" id="IPR011701">
    <property type="entry name" value="MFS"/>
</dbReference>
<evidence type="ECO:0000256" key="7">
    <source>
        <dbReference type="SAM" id="Phobius"/>
    </source>
</evidence>
<evidence type="ECO:0000256" key="1">
    <source>
        <dbReference type="ARBA" id="ARBA00004651"/>
    </source>
</evidence>
<dbReference type="SUPFAM" id="SSF103473">
    <property type="entry name" value="MFS general substrate transporter"/>
    <property type="match status" value="1"/>
</dbReference>
<feature type="transmembrane region" description="Helical" evidence="7">
    <location>
        <begin position="252"/>
        <end position="271"/>
    </location>
</feature>
<dbReference type="Pfam" id="PF07690">
    <property type="entry name" value="MFS_1"/>
    <property type="match status" value="1"/>
</dbReference>
<gene>
    <name evidence="9" type="primary">pbuE</name>
    <name evidence="9" type="ORF">KCTCHS21_36360</name>
</gene>
<dbReference type="InterPro" id="IPR050189">
    <property type="entry name" value="MFS_Efflux_Transporters"/>
</dbReference>
<evidence type="ECO:0000256" key="3">
    <source>
        <dbReference type="ARBA" id="ARBA00022475"/>
    </source>
</evidence>
<sequence length="376" mass="39547">MFVTATSELVVSGILNIIADDLRITIALTGQLITVYSIALAIGTPFLVSVTSRIGRKKVLICSLVVFIVGCLISFWSAQYSVLLFARVVSGIAAGVFNVVAFSSAAKLVPPEKLGGAIGTIILGFSTAMLLGVPIGITITKWLHWQSIFLILGIISFLILLGIMIFLPDIEGDAPISFKQQFTVLRNPIVISGLLVSFFWGAGNSVAQTYLTPYLQTILHMTTSYIGAFMLIIGIFGIIGSRLGGYGVDKWGTVRVISIGLAVQAVSLAFVPVFASIIAVELILITICMCSMFVTAPAVQTYIIQQAPQSANLLLGLNTPISHLGLAVGAGLGGLIVTATSSVVYNPWVASSVIALGLMTASISFSLSKSKGSIKA</sequence>
<feature type="transmembrane region" description="Helical" evidence="7">
    <location>
        <begin position="217"/>
        <end position="240"/>
    </location>
</feature>
<feature type="transmembrane region" description="Helical" evidence="7">
    <location>
        <begin position="59"/>
        <end position="78"/>
    </location>
</feature>
<dbReference type="InterPro" id="IPR020846">
    <property type="entry name" value="MFS_dom"/>
</dbReference>
<keyword evidence="10" id="KW-1185">Reference proteome</keyword>
<feature type="transmembrane region" description="Helical" evidence="7">
    <location>
        <begin position="311"/>
        <end position="336"/>
    </location>
</feature>
<evidence type="ECO:0000256" key="4">
    <source>
        <dbReference type="ARBA" id="ARBA00022692"/>
    </source>
</evidence>
<dbReference type="GO" id="GO:0005886">
    <property type="term" value="C:plasma membrane"/>
    <property type="evidence" value="ECO:0007669"/>
    <property type="project" value="UniProtKB-SubCell"/>
</dbReference>
<dbReference type="Gene3D" id="1.20.1250.20">
    <property type="entry name" value="MFS general substrate transporter like domains"/>
    <property type="match status" value="2"/>
</dbReference>
<dbReference type="PROSITE" id="PS50850">
    <property type="entry name" value="MFS"/>
    <property type="match status" value="1"/>
</dbReference>
<reference evidence="9 10" key="1">
    <citation type="submission" date="2019-01" db="EMBL/GenBank/DDBJ databases">
        <title>Complete genome sequence of Cohnella hallensis HS21 isolated from Korean fir (Abies koreana) rhizospheric soil.</title>
        <authorList>
            <person name="Jiang L."/>
            <person name="Kang S.W."/>
            <person name="Kim S."/>
            <person name="Jung J."/>
            <person name="Kim C.Y."/>
            <person name="Kim D.H."/>
            <person name="Kim S.W."/>
            <person name="Lee J."/>
        </authorList>
    </citation>
    <scope>NUCLEOTIDE SEQUENCE [LARGE SCALE GENOMIC DNA]</scope>
    <source>
        <strain evidence="9 10">HS21</strain>
    </source>
</reference>
<evidence type="ECO:0000256" key="6">
    <source>
        <dbReference type="ARBA" id="ARBA00023136"/>
    </source>
</evidence>
<keyword evidence="2" id="KW-0813">Transport</keyword>
<dbReference type="InterPro" id="IPR036259">
    <property type="entry name" value="MFS_trans_sf"/>
</dbReference>
<dbReference type="RefSeq" id="WP_232057871.1">
    <property type="nucleotide sequence ID" value="NZ_AP019400.1"/>
</dbReference>
<keyword evidence="3" id="KW-1003">Cell membrane</keyword>
<organism evidence="9 10">
    <name type="scientific">Cohnella abietis</name>
    <dbReference type="NCBI Taxonomy" id="2507935"/>
    <lineage>
        <taxon>Bacteria</taxon>
        <taxon>Bacillati</taxon>
        <taxon>Bacillota</taxon>
        <taxon>Bacilli</taxon>
        <taxon>Bacillales</taxon>
        <taxon>Paenibacillaceae</taxon>
        <taxon>Cohnella</taxon>
    </lineage>
</organism>
<feature type="transmembrane region" description="Helical" evidence="7">
    <location>
        <begin position="143"/>
        <end position="167"/>
    </location>
</feature>
<dbReference type="GO" id="GO:0022857">
    <property type="term" value="F:transmembrane transporter activity"/>
    <property type="evidence" value="ECO:0007669"/>
    <property type="project" value="InterPro"/>
</dbReference>
<comment type="subcellular location">
    <subcellularLocation>
        <location evidence="1">Cell membrane</location>
        <topology evidence="1">Multi-pass membrane protein</topology>
    </subcellularLocation>
</comment>
<evidence type="ECO:0000256" key="2">
    <source>
        <dbReference type="ARBA" id="ARBA00022448"/>
    </source>
</evidence>
<feature type="transmembrane region" description="Helical" evidence="7">
    <location>
        <begin position="277"/>
        <end position="299"/>
    </location>
</feature>
<feature type="transmembrane region" description="Helical" evidence="7">
    <location>
        <begin position="348"/>
        <end position="367"/>
    </location>
</feature>
<keyword evidence="6 7" id="KW-0472">Membrane</keyword>
<feature type="transmembrane region" description="Helical" evidence="7">
    <location>
        <begin position="24"/>
        <end position="47"/>
    </location>
</feature>
<feature type="domain" description="Major facilitator superfamily (MFS) profile" evidence="8">
    <location>
        <begin position="1"/>
        <end position="369"/>
    </location>
</feature>
<dbReference type="PANTHER" id="PTHR43124">
    <property type="entry name" value="PURINE EFFLUX PUMP PBUE"/>
    <property type="match status" value="1"/>
</dbReference>
<evidence type="ECO:0000313" key="10">
    <source>
        <dbReference type="Proteomes" id="UP000289856"/>
    </source>
</evidence>
<dbReference type="EMBL" id="AP019400">
    <property type="protein sequence ID" value="BBI34237.1"/>
    <property type="molecule type" value="Genomic_DNA"/>
</dbReference>
<feature type="transmembrane region" description="Helical" evidence="7">
    <location>
        <begin position="188"/>
        <end position="211"/>
    </location>
</feature>
<feature type="transmembrane region" description="Helical" evidence="7">
    <location>
        <begin position="114"/>
        <end position="137"/>
    </location>
</feature>
<dbReference type="AlphaFoldDB" id="A0A3T1D823"/>
<evidence type="ECO:0000256" key="5">
    <source>
        <dbReference type="ARBA" id="ARBA00022989"/>
    </source>
</evidence>
<dbReference type="PANTHER" id="PTHR43124:SF10">
    <property type="entry name" value="PURINE EFFLUX PUMP PBUE"/>
    <property type="match status" value="1"/>
</dbReference>
<name>A0A3T1D823_9BACL</name>
<dbReference type="Proteomes" id="UP000289856">
    <property type="component" value="Chromosome"/>
</dbReference>
<keyword evidence="4 7" id="KW-0812">Transmembrane</keyword>
<evidence type="ECO:0000313" key="9">
    <source>
        <dbReference type="EMBL" id="BBI34237.1"/>
    </source>
</evidence>
<proteinExistence type="predicted"/>
<dbReference type="KEGG" id="cohn:KCTCHS21_36360"/>
<feature type="transmembrane region" description="Helical" evidence="7">
    <location>
        <begin position="84"/>
        <end position="102"/>
    </location>
</feature>
<keyword evidence="5 7" id="KW-1133">Transmembrane helix</keyword>
<dbReference type="CDD" id="cd17324">
    <property type="entry name" value="MFS_NepI_like"/>
    <property type="match status" value="1"/>
</dbReference>
<protein>
    <submittedName>
        <fullName evidence="9">Purine efflux pump PbuE</fullName>
    </submittedName>
</protein>